<evidence type="ECO:0000313" key="1">
    <source>
        <dbReference type="EMBL" id="SPD25966.1"/>
    </source>
</evidence>
<name>A0A2N9IJW3_FAGSY</name>
<dbReference type="EMBL" id="OIVN01006137">
    <property type="protein sequence ID" value="SPD25966.1"/>
    <property type="molecule type" value="Genomic_DNA"/>
</dbReference>
<proteinExistence type="predicted"/>
<accession>A0A2N9IJW3</accession>
<protein>
    <submittedName>
        <fullName evidence="1">Uncharacterized protein</fullName>
    </submittedName>
</protein>
<dbReference type="AlphaFoldDB" id="A0A2N9IJW3"/>
<gene>
    <name evidence="1" type="ORF">FSB_LOCUS53848</name>
</gene>
<reference evidence="1" key="1">
    <citation type="submission" date="2018-02" db="EMBL/GenBank/DDBJ databases">
        <authorList>
            <person name="Cohen D.B."/>
            <person name="Kent A.D."/>
        </authorList>
    </citation>
    <scope>NUCLEOTIDE SEQUENCE</scope>
</reference>
<organism evidence="1">
    <name type="scientific">Fagus sylvatica</name>
    <name type="common">Beechnut</name>
    <dbReference type="NCBI Taxonomy" id="28930"/>
    <lineage>
        <taxon>Eukaryota</taxon>
        <taxon>Viridiplantae</taxon>
        <taxon>Streptophyta</taxon>
        <taxon>Embryophyta</taxon>
        <taxon>Tracheophyta</taxon>
        <taxon>Spermatophyta</taxon>
        <taxon>Magnoliopsida</taxon>
        <taxon>eudicotyledons</taxon>
        <taxon>Gunneridae</taxon>
        <taxon>Pentapetalae</taxon>
        <taxon>rosids</taxon>
        <taxon>fabids</taxon>
        <taxon>Fagales</taxon>
        <taxon>Fagaceae</taxon>
        <taxon>Fagus</taxon>
    </lineage>
</organism>
<sequence length="213" mass="23778">MPSLFDLKIGMVSIITWLRNTLTPSVSMEFGGYDTTKDDPRECITVFHRHMRFLWDQLAASEPVIKTVSEAQLVNAHRSVAYRSPLLIINQAVNDLFREETRLEISSLLLESHFLTTPAVVASTFTASPRGHDKKRFIQKNSHLICTFCKNCGYTIDQCRMPARILQHSAALATFGSVPPLDAASTELVSLTTPIYSIANLQALFQSSSTLVF</sequence>